<dbReference type="SUPFAM" id="SSF54909">
    <property type="entry name" value="Dimeric alpha+beta barrel"/>
    <property type="match status" value="1"/>
</dbReference>
<dbReference type="PANTHER" id="PTHR35174">
    <property type="entry name" value="BLL7171 PROTEIN-RELATED"/>
    <property type="match status" value="1"/>
</dbReference>
<dbReference type="Proteomes" id="UP000318212">
    <property type="component" value="Unassembled WGS sequence"/>
</dbReference>
<accession>A0A507ZVZ6</accession>
<dbReference type="PANTHER" id="PTHR35174:SF3">
    <property type="entry name" value="BLL7171 PROTEIN"/>
    <property type="match status" value="1"/>
</dbReference>
<dbReference type="EMBL" id="VICE01000146">
    <property type="protein sequence ID" value="TQD39878.1"/>
    <property type="molecule type" value="Genomic_DNA"/>
</dbReference>
<dbReference type="AlphaFoldDB" id="A0A507ZVZ6"/>
<dbReference type="RefSeq" id="WP_141519589.1">
    <property type="nucleotide sequence ID" value="NZ_VICE01000146.1"/>
</dbReference>
<dbReference type="Pfam" id="PF03795">
    <property type="entry name" value="YCII"/>
    <property type="match status" value="1"/>
</dbReference>
<evidence type="ECO:0000313" key="4">
    <source>
        <dbReference type="Proteomes" id="UP000318212"/>
    </source>
</evidence>
<comment type="similarity">
    <text evidence="1">Belongs to the YciI family.</text>
</comment>
<evidence type="ECO:0000313" key="3">
    <source>
        <dbReference type="EMBL" id="TQD39878.1"/>
    </source>
</evidence>
<keyword evidence="4" id="KW-1185">Reference proteome</keyword>
<name>A0A507ZVZ6_9GAMM</name>
<dbReference type="InterPro" id="IPR011008">
    <property type="entry name" value="Dimeric_a/b-barrel"/>
</dbReference>
<proteinExistence type="inferred from homology"/>
<sequence>MKFLVMIHTDASLIEALPEGEYDRLMRGCFDKADALRAEGTLLDYQQLEGAATARTLRQREGTLSITDGPFSEAKEVFAGFNLIEAADMDEAVEVAKQFPWSRFGRIEVRPVRDSDAVRERVGAAPR</sequence>
<dbReference type="InterPro" id="IPR005545">
    <property type="entry name" value="YCII"/>
</dbReference>
<evidence type="ECO:0000256" key="1">
    <source>
        <dbReference type="ARBA" id="ARBA00007689"/>
    </source>
</evidence>
<feature type="domain" description="YCII-related" evidence="2">
    <location>
        <begin position="1"/>
        <end position="114"/>
    </location>
</feature>
<comment type="caution">
    <text evidence="3">The sequence shown here is derived from an EMBL/GenBank/DDBJ whole genome shotgun (WGS) entry which is preliminary data.</text>
</comment>
<dbReference type="Gene3D" id="3.30.70.1060">
    <property type="entry name" value="Dimeric alpha+beta barrel"/>
    <property type="match status" value="1"/>
</dbReference>
<organism evidence="3 4">
    <name type="scientific">Marilutibacter aestuarii</name>
    <dbReference type="NCBI Taxonomy" id="1706195"/>
    <lineage>
        <taxon>Bacteria</taxon>
        <taxon>Pseudomonadati</taxon>
        <taxon>Pseudomonadota</taxon>
        <taxon>Gammaproteobacteria</taxon>
        <taxon>Lysobacterales</taxon>
        <taxon>Lysobacteraceae</taxon>
        <taxon>Marilutibacter</taxon>
    </lineage>
</organism>
<protein>
    <submittedName>
        <fullName evidence="3">YciI family protein</fullName>
    </submittedName>
</protein>
<evidence type="ECO:0000259" key="2">
    <source>
        <dbReference type="Pfam" id="PF03795"/>
    </source>
</evidence>
<dbReference type="OrthoDB" id="9807535at2"/>
<reference evidence="3 4" key="1">
    <citation type="submission" date="2019-06" db="EMBL/GenBank/DDBJ databases">
        <title>Lysobacter alkalisoli sp. nov. isolated from saline soil.</title>
        <authorList>
            <person name="Sun J.-Q."/>
            <person name="Xu L."/>
        </authorList>
    </citation>
    <scope>NUCLEOTIDE SEQUENCE [LARGE SCALE GENOMIC DNA]</scope>
    <source>
        <strain evidence="3 4">JCM 31130</strain>
    </source>
</reference>
<gene>
    <name evidence="3" type="ORF">FKV25_14950</name>
</gene>